<evidence type="ECO:0000313" key="1">
    <source>
        <dbReference type="EMBL" id="GIZ38129.1"/>
    </source>
</evidence>
<dbReference type="RefSeq" id="XP_044652616.1">
    <property type="nucleotide sequence ID" value="XM_044796681.1"/>
</dbReference>
<protein>
    <submittedName>
        <fullName evidence="1">Uncharacterized protein</fullName>
    </submittedName>
</protein>
<gene>
    <name evidence="1" type="ORF">CKM354_000155200</name>
</gene>
<keyword evidence="2" id="KW-1185">Reference proteome</keyword>
<name>A0A9P3FCT7_9PEZI</name>
<sequence>MGEARAARKRLDRRIYPTKGKLGKRVSISALPKLSTHTPVALKGLPTPLTRPVSSTFGHGPGEPFNIAAHQERLDSTFKLDDEPALDCDPGADMFLPDEPVFMEPAELEKCLDEHEVLNSIEDDDLDITTMIKSDGYEAG</sequence>
<comment type="caution">
    <text evidence="1">The sequence shown here is derived from an EMBL/GenBank/DDBJ whole genome shotgun (WGS) entry which is preliminary data.</text>
</comment>
<dbReference type="Proteomes" id="UP000825890">
    <property type="component" value="Unassembled WGS sequence"/>
</dbReference>
<reference evidence="1 2" key="1">
    <citation type="submission" date="2021-01" db="EMBL/GenBank/DDBJ databases">
        <title>Cercospora kikuchii MAFF 305040 whole genome shotgun sequence.</title>
        <authorList>
            <person name="Kashiwa T."/>
            <person name="Suzuki T."/>
        </authorList>
    </citation>
    <scope>NUCLEOTIDE SEQUENCE [LARGE SCALE GENOMIC DNA]</scope>
    <source>
        <strain evidence="1 2">MAFF 305040</strain>
    </source>
</reference>
<evidence type="ECO:0000313" key="2">
    <source>
        <dbReference type="Proteomes" id="UP000825890"/>
    </source>
</evidence>
<dbReference type="EMBL" id="BOLY01000001">
    <property type="protein sequence ID" value="GIZ38129.1"/>
    <property type="molecule type" value="Genomic_DNA"/>
</dbReference>
<dbReference type="AlphaFoldDB" id="A0A9P3FCT7"/>
<dbReference type="GeneID" id="68287127"/>
<proteinExistence type="predicted"/>
<accession>A0A9P3FCT7</accession>
<organism evidence="1 2">
    <name type="scientific">Cercospora kikuchii</name>
    <dbReference type="NCBI Taxonomy" id="84275"/>
    <lineage>
        <taxon>Eukaryota</taxon>
        <taxon>Fungi</taxon>
        <taxon>Dikarya</taxon>
        <taxon>Ascomycota</taxon>
        <taxon>Pezizomycotina</taxon>
        <taxon>Dothideomycetes</taxon>
        <taxon>Dothideomycetidae</taxon>
        <taxon>Mycosphaerellales</taxon>
        <taxon>Mycosphaerellaceae</taxon>
        <taxon>Cercospora</taxon>
    </lineage>
</organism>